<dbReference type="EMBL" id="JAUSTY010000017">
    <property type="protein sequence ID" value="MDQ0167586.1"/>
    <property type="molecule type" value="Genomic_DNA"/>
</dbReference>
<proteinExistence type="predicted"/>
<feature type="transmembrane region" description="Helical" evidence="6">
    <location>
        <begin position="336"/>
        <end position="360"/>
    </location>
</feature>
<feature type="transmembrane region" description="Helical" evidence="6">
    <location>
        <begin position="164"/>
        <end position="180"/>
    </location>
</feature>
<evidence type="ECO:0000256" key="5">
    <source>
        <dbReference type="ARBA" id="ARBA00023136"/>
    </source>
</evidence>
<keyword evidence="8" id="KW-1185">Reference proteome</keyword>
<evidence type="ECO:0000256" key="4">
    <source>
        <dbReference type="ARBA" id="ARBA00022989"/>
    </source>
</evidence>
<feature type="transmembrane region" description="Helical" evidence="6">
    <location>
        <begin position="186"/>
        <end position="211"/>
    </location>
</feature>
<reference evidence="7 8" key="1">
    <citation type="submission" date="2023-07" db="EMBL/GenBank/DDBJ databases">
        <title>Genomic Encyclopedia of Type Strains, Phase IV (KMG-IV): sequencing the most valuable type-strain genomes for metagenomic binning, comparative biology and taxonomic classification.</title>
        <authorList>
            <person name="Goeker M."/>
        </authorList>
    </citation>
    <scope>NUCLEOTIDE SEQUENCE [LARGE SCALE GENOMIC DNA]</scope>
    <source>
        <strain evidence="7 8">DSM 12751</strain>
    </source>
</reference>
<gene>
    <name evidence="7" type="ORF">J2S11_003511</name>
</gene>
<comment type="caution">
    <text evidence="7">The sequence shown here is derived from an EMBL/GenBank/DDBJ whole genome shotgun (WGS) entry which is preliminary data.</text>
</comment>
<dbReference type="CDD" id="cd13124">
    <property type="entry name" value="MATE_SpoVB_like"/>
    <property type="match status" value="1"/>
</dbReference>
<accession>A0ABT9W2V6</accession>
<feature type="transmembrane region" description="Helical" evidence="6">
    <location>
        <begin position="295"/>
        <end position="315"/>
    </location>
</feature>
<feature type="transmembrane region" description="Helical" evidence="6">
    <location>
        <begin position="492"/>
        <end position="514"/>
    </location>
</feature>
<feature type="transmembrane region" description="Helical" evidence="6">
    <location>
        <begin position="123"/>
        <end position="143"/>
    </location>
</feature>
<feature type="transmembrane region" description="Helical" evidence="6">
    <location>
        <begin position="9"/>
        <end position="33"/>
    </location>
</feature>
<protein>
    <submittedName>
        <fullName evidence="7">PST family polysaccharide transporter</fullName>
    </submittedName>
</protein>
<feature type="transmembrane region" description="Helical" evidence="6">
    <location>
        <begin position="53"/>
        <end position="74"/>
    </location>
</feature>
<dbReference type="InterPro" id="IPR024923">
    <property type="entry name" value="PG_synth_SpoVB"/>
</dbReference>
<dbReference type="RefSeq" id="WP_307396622.1">
    <property type="nucleotide sequence ID" value="NZ_BAAADK010000008.1"/>
</dbReference>
<evidence type="ECO:0000256" key="2">
    <source>
        <dbReference type="ARBA" id="ARBA00022475"/>
    </source>
</evidence>
<keyword evidence="3 6" id="KW-0812">Transmembrane</keyword>
<keyword evidence="4 6" id="KW-1133">Transmembrane helix</keyword>
<sequence length="544" mass="59228">MSGQDKTKLLLKGTAILAIAALLSKMLGVVYRIPYQNITGNLGFYVYQQVYPLYSLLLILATAGFPIAVSKLVAERLALGDQEGAKRVFRVSTVVLSLTGVFFFLLLYFTAPVIAGYMEDERLIMPIRSVSYALLVVPVMAAIRGYFQGHQNMIPTAVSQIVEQIIRVVTILALSYWFIQNSYDEYYAGAGAVFGAFTGAVAALLVLLLFWKRVKKTTQETVKEGQQTKVFEQESAWVLMKKILYLAIPICLGAMVLPLFQLVDAFSFVKILINSGWEAELSRELKGIFDRGQPLVQFAAFFATALSLALVPSISEAHARKDTGLIAARSEIAMRLTLFIGLGASFGLATLAGPVNIMLYKTDEGTTALAILAFTTVFSTLGITSGAILQGLGQVIIPARNLFIGVIVKTILNILLIPIWGIEGAAAATVAAYAVATILNLIALYQYTGLQVSFNKFFSKPVFAVLAMTLFVWLSMKGLSLGLANIISHERLLYSFVALVAVLIGVAVFGVALLRFGAVTKEELVNIPKINKLIPILQRLKLLK</sequence>
<keyword evidence="5 6" id="KW-0472">Membrane</keyword>
<evidence type="ECO:0000256" key="3">
    <source>
        <dbReference type="ARBA" id="ARBA00022692"/>
    </source>
</evidence>
<dbReference type="PANTHER" id="PTHR30250:SF29">
    <property type="entry name" value="POLYSACCHARIDE BIOSYNTHESIS PROTEIN C-TERMINAL DOMAIN-CONTAINING PROTEIN"/>
    <property type="match status" value="1"/>
</dbReference>
<feature type="transmembrane region" description="Helical" evidence="6">
    <location>
        <begin position="243"/>
        <end position="263"/>
    </location>
</feature>
<dbReference type="PIRSF" id="PIRSF038958">
    <property type="entry name" value="PG_synth_SpoVB"/>
    <property type="match status" value="1"/>
</dbReference>
<organism evidence="7 8">
    <name type="scientific">Caldalkalibacillus horti</name>
    <dbReference type="NCBI Taxonomy" id="77523"/>
    <lineage>
        <taxon>Bacteria</taxon>
        <taxon>Bacillati</taxon>
        <taxon>Bacillota</taxon>
        <taxon>Bacilli</taxon>
        <taxon>Bacillales</taxon>
        <taxon>Bacillaceae</taxon>
        <taxon>Caldalkalibacillus</taxon>
    </lineage>
</organism>
<evidence type="ECO:0000256" key="1">
    <source>
        <dbReference type="ARBA" id="ARBA00004651"/>
    </source>
</evidence>
<dbReference type="Pfam" id="PF01943">
    <property type="entry name" value="Polysacc_synt"/>
    <property type="match status" value="1"/>
</dbReference>
<feature type="transmembrane region" description="Helical" evidence="6">
    <location>
        <begin position="426"/>
        <end position="445"/>
    </location>
</feature>
<comment type="subcellular location">
    <subcellularLocation>
        <location evidence="1">Cell membrane</location>
        <topology evidence="1">Multi-pass membrane protein</topology>
    </subcellularLocation>
</comment>
<evidence type="ECO:0000256" key="6">
    <source>
        <dbReference type="SAM" id="Phobius"/>
    </source>
</evidence>
<dbReference type="InterPro" id="IPR050833">
    <property type="entry name" value="Poly_Biosynth_Transport"/>
</dbReference>
<dbReference type="PANTHER" id="PTHR30250">
    <property type="entry name" value="PST FAMILY PREDICTED COLANIC ACID TRANSPORTER"/>
    <property type="match status" value="1"/>
</dbReference>
<keyword evidence="2" id="KW-1003">Cell membrane</keyword>
<feature type="transmembrane region" description="Helical" evidence="6">
    <location>
        <begin position="94"/>
        <end position="117"/>
    </location>
</feature>
<feature type="transmembrane region" description="Helical" evidence="6">
    <location>
        <begin position="366"/>
        <end position="389"/>
    </location>
</feature>
<feature type="transmembrane region" description="Helical" evidence="6">
    <location>
        <begin position="457"/>
        <end position="476"/>
    </location>
</feature>
<name>A0ABT9W2V6_9BACI</name>
<evidence type="ECO:0000313" key="7">
    <source>
        <dbReference type="EMBL" id="MDQ0167586.1"/>
    </source>
</evidence>
<dbReference type="Proteomes" id="UP001235840">
    <property type="component" value="Unassembled WGS sequence"/>
</dbReference>
<feature type="transmembrane region" description="Helical" evidence="6">
    <location>
        <begin position="401"/>
        <end position="420"/>
    </location>
</feature>
<evidence type="ECO:0000313" key="8">
    <source>
        <dbReference type="Proteomes" id="UP001235840"/>
    </source>
</evidence>
<dbReference type="InterPro" id="IPR002797">
    <property type="entry name" value="Polysacc_synth"/>
</dbReference>